<name>A0ABT1SHT9_9FIRM</name>
<keyword evidence="2" id="KW-1185">Reference proteome</keyword>
<sequence length="102" mass="11482">MVLLLFIVKEEDRDSVSSALSEHGYQATMIATTGEFLQYGNTTFLLGCEPSQIDQIAQCIQAHTTVRFVEHVEEAKKALLHRAAIFVLPIDRHVALPQWKES</sequence>
<organism evidence="1 2">
    <name type="scientific">Massilicoli timonensis</name>
    <dbReference type="NCBI Taxonomy" id="2015901"/>
    <lineage>
        <taxon>Bacteria</taxon>
        <taxon>Bacillati</taxon>
        <taxon>Bacillota</taxon>
        <taxon>Erysipelotrichia</taxon>
        <taxon>Erysipelotrichales</taxon>
        <taxon>Erysipelotrichaceae</taxon>
        <taxon>Massilicoli</taxon>
    </lineage>
</organism>
<protein>
    <submittedName>
        <fullName evidence="1">Cyclic-di-AMP receptor</fullName>
    </submittedName>
</protein>
<dbReference type="InterPro" id="IPR015867">
    <property type="entry name" value="N-reg_PII/ATP_PRibTrfase_C"/>
</dbReference>
<dbReference type="Gene3D" id="3.30.70.120">
    <property type="match status" value="1"/>
</dbReference>
<proteinExistence type="predicted"/>
<comment type="caution">
    <text evidence="1">The sequence shown here is derived from an EMBL/GenBank/DDBJ whole genome shotgun (WGS) entry which is preliminary data.</text>
</comment>
<dbReference type="InterPro" id="IPR010375">
    <property type="entry name" value="CdAMP_rec"/>
</dbReference>
<evidence type="ECO:0000313" key="2">
    <source>
        <dbReference type="Proteomes" id="UP001524435"/>
    </source>
</evidence>
<dbReference type="RefSeq" id="WP_178200085.1">
    <property type="nucleotide sequence ID" value="NZ_CALVCM010000022.1"/>
</dbReference>
<dbReference type="EMBL" id="JANGCH010000001">
    <property type="protein sequence ID" value="MCQ5120712.1"/>
    <property type="molecule type" value="Genomic_DNA"/>
</dbReference>
<gene>
    <name evidence="1" type="ORF">NE663_00355</name>
</gene>
<dbReference type="PANTHER" id="PTHR38456">
    <property type="entry name" value="CYCLIC DI-AMP RECEPTOR A"/>
    <property type="match status" value="1"/>
</dbReference>
<accession>A0ABT1SHT9</accession>
<dbReference type="Proteomes" id="UP001524435">
    <property type="component" value="Unassembled WGS sequence"/>
</dbReference>
<dbReference type="PANTHER" id="PTHR38456:SF1">
    <property type="entry name" value="CYCLIC DI-AMP RECEPTOR A"/>
    <property type="match status" value="1"/>
</dbReference>
<dbReference type="SUPFAM" id="SSF54913">
    <property type="entry name" value="GlnB-like"/>
    <property type="match status" value="1"/>
</dbReference>
<reference evidence="1 2" key="1">
    <citation type="submission" date="2022-06" db="EMBL/GenBank/DDBJ databases">
        <title>Isolation of gut microbiota from human fecal samples.</title>
        <authorList>
            <person name="Pamer E.G."/>
            <person name="Barat B."/>
            <person name="Waligurski E."/>
            <person name="Medina S."/>
            <person name="Paddock L."/>
            <person name="Mostad J."/>
        </authorList>
    </citation>
    <scope>NUCLEOTIDE SEQUENCE [LARGE SCALE GENOMIC DNA]</scope>
    <source>
        <strain evidence="1 2">DFI.6.1</strain>
    </source>
</reference>
<keyword evidence="1" id="KW-0675">Receptor</keyword>
<dbReference type="Pfam" id="PF06153">
    <property type="entry name" value="CdAMP_rec"/>
    <property type="match status" value="1"/>
</dbReference>
<dbReference type="InterPro" id="IPR011322">
    <property type="entry name" value="N-reg_PII-like_a/b"/>
</dbReference>
<evidence type="ECO:0000313" key="1">
    <source>
        <dbReference type="EMBL" id="MCQ5120712.1"/>
    </source>
</evidence>